<dbReference type="EMBL" id="QGLT01000003">
    <property type="protein sequence ID" value="PXZ00402.1"/>
    <property type="molecule type" value="Genomic_DNA"/>
</dbReference>
<sequence>MRHVIVMAGTGTIGLMAVFLVDFLNLFYISRLGDTRYTAAIGFANVINFLQVAICIGMSIGITVVTARLIGAKKHDLAGQIINSFLLLMTVIMIVIGIAIMVFRYPILSLLGAQDLVLEQAGQFIAITSPFLCFIGLGMALSGLLRAVGDAKGSMYITIAGALVTAVLDPLFILYFGWGLEGAAVSTVFSRAAVAVFGFYSLRKYQLIHKPVWKKIFSDSYPVFVIAFPAILTNLATPAGNTFVIKTMASFGSDAIAGQTAIDRIVPVAFAFVFALTGSVGPIISQNFGAGFRDRMCETLMVSLKLVCLCVLCAWILFFVGEEWIVKMFALKAAGIELMRLFCHWVILSNLFLGMLFVSNTAFNNLGYPLLSTLFNWGRATLGTIPFVWFGATYGPKGILVGQAIGVMPFGFFAVLCAFYVLRNIKINMVSYQ</sequence>
<evidence type="ECO:0000256" key="1">
    <source>
        <dbReference type="ARBA" id="ARBA00004429"/>
    </source>
</evidence>
<name>A0A318NC53_9PROT</name>
<feature type="transmembrane region" description="Helical" evidence="7">
    <location>
        <begin position="265"/>
        <end position="284"/>
    </location>
</feature>
<dbReference type="InterPro" id="IPR048279">
    <property type="entry name" value="MdtK-like"/>
</dbReference>
<evidence type="ECO:0000256" key="6">
    <source>
        <dbReference type="ARBA" id="ARBA00023136"/>
    </source>
</evidence>
<feature type="transmembrane region" description="Helical" evidence="7">
    <location>
        <begin position="82"/>
        <end position="103"/>
    </location>
</feature>
<evidence type="ECO:0000256" key="4">
    <source>
        <dbReference type="ARBA" id="ARBA00022692"/>
    </source>
</evidence>
<proteinExistence type="predicted"/>
<dbReference type="AlphaFoldDB" id="A0A318NC53"/>
<dbReference type="PIRSF" id="PIRSF006603">
    <property type="entry name" value="DinF"/>
    <property type="match status" value="1"/>
</dbReference>
<dbReference type="PANTHER" id="PTHR43549">
    <property type="entry name" value="MULTIDRUG RESISTANCE PROTEIN YPNP-RELATED"/>
    <property type="match status" value="1"/>
</dbReference>
<keyword evidence="6 7" id="KW-0472">Membrane</keyword>
<dbReference type="Proteomes" id="UP000247565">
    <property type="component" value="Unassembled WGS sequence"/>
</dbReference>
<organism evidence="8 9">
    <name type="scientific">Commensalibacter melissae</name>
    <dbReference type="NCBI Taxonomy" id="2070537"/>
    <lineage>
        <taxon>Bacteria</taxon>
        <taxon>Pseudomonadati</taxon>
        <taxon>Pseudomonadota</taxon>
        <taxon>Alphaproteobacteria</taxon>
        <taxon>Acetobacterales</taxon>
        <taxon>Acetobacteraceae</taxon>
    </lineage>
</organism>
<dbReference type="GO" id="GO:0042910">
    <property type="term" value="F:xenobiotic transmembrane transporter activity"/>
    <property type="evidence" value="ECO:0007669"/>
    <property type="project" value="InterPro"/>
</dbReference>
<feature type="transmembrane region" description="Helical" evidence="7">
    <location>
        <begin position="223"/>
        <end position="245"/>
    </location>
</feature>
<reference evidence="8 9" key="1">
    <citation type="submission" date="2018-05" db="EMBL/GenBank/DDBJ databases">
        <title>Reference genomes for bee gut microbiota database.</title>
        <authorList>
            <person name="Ellegaard K.M."/>
        </authorList>
    </citation>
    <scope>NUCLEOTIDE SEQUENCE [LARGE SCALE GENOMIC DNA]</scope>
    <source>
        <strain evidence="8 9">ESL0284</strain>
    </source>
</reference>
<evidence type="ECO:0000256" key="3">
    <source>
        <dbReference type="ARBA" id="ARBA00022475"/>
    </source>
</evidence>
<dbReference type="GO" id="GO:0015297">
    <property type="term" value="F:antiporter activity"/>
    <property type="evidence" value="ECO:0007669"/>
    <property type="project" value="InterPro"/>
</dbReference>
<keyword evidence="3" id="KW-1003">Cell membrane</keyword>
<evidence type="ECO:0000313" key="8">
    <source>
        <dbReference type="EMBL" id="PXZ00402.1"/>
    </source>
</evidence>
<keyword evidence="4 7" id="KW-0812">Transmembrane</keyword>
<feature type="transmembrane region" description="Helical" evidence="7">
    <location>
        <begin position="296"/>
        <end position="318"/>
    </location>
</feature>
<keyword evidence="9" id="KW-1185">Reference proteome</keyword>
<evidence type="ECO:0000256" key="7">
    <source>
        <dbReference type="SAM" id="Phobius"/>
    </source>
</evidence>
<comment type="caution">
    <text evidence="8">The sequence shown here is derived from an EMBL/GenBank/DDBJ whole genome shotgun (WGS) entry which is preliminary data.</text>
</comment>
<accession>A0A318NC53</accession>
<dbReference type="GO" id="GO:0005886">
    <property type="term" value="C:plasma membrane"/>
    <property type="evidence" value="ECO:0007669"/>
    <property type="project" value="UniProtKB-SubCell"/>
</dbReference>
<feature type="transmembrane region" description="Helical" evidence="7">
    <location>
        <begin position="7"/>
        <end position="29"/>
    </location>
</feature>
<dbReference type="PANTHER" id="PTHR43549:SF2">
    <property type="entry name" value="MULTIDRUG RESISTANCE PROTEIN NORM-RELATED"/>
    <property type="match status" value="1"/>
</dbReference>
<evidence type="ECO:0000256" key="5">
    <source>
        <dbReference type="ARBA" id="ARBA00022989"/>
    </source>
</evidence>
<feature type="transmembrane region" description="Helical" evidence="7">
    <location>
        <begin position="398"/>
        <end position="422"/>
    </location>
</feature>
<protein>
    <submittedName>
        <fullName evidence="8">Multidrug transporter</fullName>
    </submittedName>
</protein>
<gene>
    <name evidence="8" type="ORF">DK869_06395</name>
</gene>
<feature type="transmembrane region" description="Helical" evidence="7">
    <location>
        <begin position="156"/>
        <end position="178"/>
    </location>
</feature>
<dbReference type="OrthoDB" id="9806302at2"/>
<feature type="transmembrane region" description="Helical" evidence="7">
    <location>
        <begin position="338"/>
        <end position="358"/>
    </location>
</feature>
<dbReference type="Pfam" id="PF01554">
    <property type="entry name" value="MatE"/>
    <property type="match status" value="2"/>
</dbReference>
<comment type="subcellular location">
    <subcellularLocation>
        <location evidence="1">Cell inner membrane</location>
        <topology evidence="1">Multi-pass membrane protein</topology>
    </subcellularLocation>
</comment>
<keyword evidence="2" id="KW-0813">Transport</keyword>
<keyword evidence="5 7" id="KW-1133">Transmembrane helix</keyword>
<feature type="transmembrane region" description="Helical" evidence="7">
    <location>
        <begin position="123"/>
        <end position="144"/>
    </location>
</feature>
<dbReference type="InterPro" id="IPR002528">
    <property type="entry name" value="MATE_fam"/>
</dbReference>
<evidence type="ECO:0000313" key="9">
    <source>
        <dbReference type="Proteomes" id="UP000247565"/>
    </source>
</evidence>
<dbReference type="NCBIfam" id="TIGR00797">
    <property type="entry name" value="matE"/>
    <property type="match status" value="1"/>
</dbReference>
<evidence type="ECO:0000256" key="2">
    <source>
        <dbReference type="ARBA" id="ARBA00022448"/>
    </source>
</evidence>
<dbReference type="RefSeq" id="WP_110439325.1">
    <property type="nucleotide sequence ID" value="NZ_JACFPD010000002.1"/>
</dbReference>
<feature type="transmembrane region" description="Helical" evidence="7">
    <location>
        <begin position="49"/>
        <end position="70"/>
    </location>
</feature>
<dbReference type="InterPro" id="IPR052031">
    <property type="entry name" value="Membrane_Transporter-Flippase"/>
</dbReference>